<dbReference type="Proteomes" id="UP000192042">
    <property type="component" value="Chromosome I"/>
</dbReference>
<keyword evidence="3" id="KW-1185">Reference proteome</keyword>
<evidence type="ECO:0000256" key="1">
    <source>
        <dbReference type="SAM" id="MobiDB-lite"/>
    </source>
</evidence>
<sequence>MGCRKIGGCHGVPLHYTLYLEMFAERERLPLIGRAQADAVQAARHVEHAIIDDLEEGLAVVNQERDIVGPHLQHHLRAGDLAVRPVSESRIEETRVMGAQFSASRLVGHHFCRIVRRNADAFFGSQNVELFRLQQQAVLAMPVQGLPEIRCRVIADFGKVDDVAVLFRPVADDGVAGSLLSLEIDAKEQTVIGTEFLGRHGLAFGRVVIEQRLLPVQALERRVGGGGLAADETDLVEALAGLHLDRERTGYDLEKQGAVIAGTDLVESGVEIGDDAREHVEPAGGALRVGPRPQRLRQLEGFQQRHEVNMAFLEDRATAQVHFVHHEVGVIKVHHVEPAGNGRQLGQKAADQPIGFLAEAEVEAGRLDLPVFDRNGGGDASSGDQSGDLLIGQDALSRSGSHQSSMSPPQLLPQAA</sequence>
<organism evidence="2 3">
    <name type="scientific">Nitrospira japonica</name>
    <dbReference type="NCBI Taxonomy" id="1325564"/>
    <lineage>
        <taxon>Bacteria</taxon>
        <taxon>Pseudomonadati</taxon>
        <taxon>Nitrospirota</taxon>
        <taxon>Nitrospiria</taxon>
        <taxon>Nitrospirales</taxon>
        <taxon>Nitrospiraceae</taxon>
        <taxon>Nitrospira</taxon>
    </lineage>
</organism>
<protein>
    <submittedName>
        <fullName evidence="2">Uncharacterized protein</fullName>
    </submittedName>
</protein>
<dbReference type="AlphaFoldDB" id="A0A1W1I0R8"/>
<dbReference type="EMBL" id="LT828648">
    <property type="protein sequence ID" value="SLM46598.1"/>
    <property type="molecule type" value="Genomic_DNA"/>
</dbReference>
<evidence type="ECO:0000313" key="3">
    <source>
        <dbReference type="Proteomes" id="UP000192042"/>
    </source>
</evidence>
<gene>
    <name evidence="2" type="ORF">NSJP_0426</name>
</gene>
<feature type="region of interest" description="Disordered" evidence="1">
    <location>
        <begin position="373"/>
        <end position="416"/>
    </location>
</feature>
<proteinExistence type="predicted"/>
<dbReference type="KEGG" id="nja:NSJP_0426"/>
<name>A0A1W1I0R8_9BACT</name>
<evidence type="ECO:0000313" key="2">
    <source>
        <dbReference type="EMBL" id="SLM46598.1"/>
    </source>
</evidence>
<accession>A0A1W1I0R8</accession>
<feature type="compositionally biased region" description="Polar residues" evidence="1">
    <location>
        <begin position="396"/>
        <end position="408"/>
    </location>
</feature>
<reference evidence="2 3" key="1">
    <citation type="submission" date="2017-03" db="EMBL/GenBank/DDBJ databases">
        <authorList>
            <person name="Afonso C.L."/>
            <person name="Miller P.J."/>
            <person name="Scott M.A."/>
            <person name="Spackman E."/>
            <person name="Goraichik I."/>
            <person name="Dimitrov K.M."/>
            <person name="Suarez D.L."/>
            <person name="Swayne D.E."/>
        </authorList>
    </citation>
    <scope>NUCLEOTIDE SEQUENCE [LARGE SCALE GENOMIC DNA]</scope>
    <source>
        <strain evidence="2">Genome sequencing of Nitrospira japonica strain NJ11</strain>
    </source>
</reference>